<dbReference type="EMBL" id="RDQJ01000001">
    <property type="protein sequence ID" value="RMX19009.1"/>
    <property type="molecule type" value="Genomic_DNA"/>
</dbReference>
<evidence type="ECO:0000313" key="1">
    <source>
        <dbReference type="EMBL" id="RMX19009.1"/>
    </source>
</evidence>
<proteinExistence type="predicted"/>
<dbReference type="RefSeq" id="WP_122243842.1">
    <property type="nucleotide sequence ID" value="NZ_RDQJ01000001.1"/>
</dbReference>
<comment type="caution">
    <text evidence="1">The sequence shown here is derived from an EMBL/GenBank/DDBJ whole genome shotgun (WGS) entry which is preliminary data.</text>
</comment>
<dbReference type="AlphaFoldDB" id="A0A3M6RU43"/>
<protein>
    <submittedName>
        <fullName evidence="1">Uncharacterized protein</fullName>
    </submittedName>
</protein>
<accession>A0A3M6RU43</accession>
<evidence type="ECO:0000313" key="2">
    <source>
        <dbReference type="Proteomes" id="UP000275180"/>
    </source>
</evidence>
<sequence>MAQTLAPAAGEHTRKTYTFASRTIHDAQDALTEAHNGLAALKALEDLIYRPHVRSVGESSFVDRDDLGSLLTIVRQHIDRCVGATESALVFGNLTLRDAAAEREYQARFAQTATQGGAA</sequence>
<gene>
    <name evidence="1" type="ORF">EBQ34_01245</name>
</gene>
<dbReference type="Proteomes" id="UP000275180">
    <property type="component" value="Unassembled WGS sequence"/>
</dbReference>
<name>A0A3M6RU43_9BURK</name>
<organism evidence="1 2">
    <name type="scientific">Vandammella animalimorsus</name>
    <dbReference type="NCBI Taxonomy" id="2029117"/>
    <lineage>
        <taxon>Bacteria</taxon>
        <taxon>Pseudomonadati</taxon>
        <taxon>Pseudomonadota</taxon>
        <taxon>Betaproteobacteria</taxon>
        <taxon>Burkholderiales</taxon>
        <taxon>Comamonadaceae</taxon>
        <taxon>Vandammella</taxon>
    </lineage>
</organism>
<reference evidence="1 2" key="1">
    <citation type="submission" date="2018-10" db="EMBL/GenBank/DDBJ databases">
        <title>Comamonadaceae CDC group NO-1 genome sequencing and assembly.</title>
        <authorList>
            <person name="Bernier A.-M."/>
            <person name="Bernard K."/>
        </authorList>
    </citation>
    <scope>NUCLEOTIDE SEQUENCE [LARGE SCALE GENOMIC DNA]</scope>
    <source>
        <strain evidence="1 2">NML180582</strain>
    </source>
</reference>